<dbReference type="Gene3D" id="2.30.110.10">
    <property type="entry name" value="Electron Transport, Fmn-binding Protein, Chain A"/>
    <property type="match status" value="1"/>
</dbReference>
<dbReference type="PANTHER" id="PTHR43567">
    <property type="entry name" value="FLAVOREDOXIN-RELATED-RELATED"/>
    <property type="match status" value="1"/>
</dbReference>
<reference evidence="3 4" key="1">
    <citation type="submission" date="2017-05" db="EMBL/GenBank/DDBJ databases">
        <title>Butyricicoccus porcorum sp. nov. a butyrate-producing bacterium from the swine intestinal tract.</title>
        <authorList>
            <person name="Trachsel J."/>
            <person name="Humphrey S."/>
            <person name="Allen H.K."/>
        </authorList>
    </citation>
    <scope>NUCLEOTIDE SEQUENCE [LARGE SCALE GENOMIC DNA]</scope>
    <source>
        <strain evidence="3">BB10</strain>
    </source>
</reference>
<dbReference type="Proteomes" id="UP000194903">
    <property type="component" value="Unassembled WGS sequence"/>
</dbReference>
<protein>
    <submittedName>
        <fullName evidence="3">Flavin reductase</fullName>
    </submittedName>
</protein>
<evidence type="ECO:0000259" key="2">
    <source>
        <dbReference type="Pfam" id="PF01613"/>
    </source>
</evidence>
<dbReference type="RefSeq" id="WP_087016865.1">
    <property type="nucleotide sequence ID" value="NZ_CP178353.1"/>
</dbReference>
<proteinExistence type="inferred from homology"/>
<name>A0A252F7S9_9FIRM</name>
<comment type="similarity">
    <text evidence="1">Belongs to the flavoredoxin family.</text>
</comment>
<dbReference type="SUPFAM" id="SSF50475">
    <property type="entry name" value="FMN-binding split barrel"/>
    <property type="match status" value="1"/>
</dbReference>
<dbReference type="EMBL" id="NHOC01000001">
    <property type="protein sequence ID" value="OUM21835.1"/>
    <property type="molecule type" value="Genomic_DNA"/>
</dbReference>
<dbReference type="AlphaFoldDB" id="A0A252F7S9"/>
<evidence type="ECO:0000256" key="1">
    <source>
        <dbReference type="ARBA" id="ARBA00038054"/>
    </source>
</evidence>
<dbReference type="InterPro" id="IPR012349">
    <property type="entry name" value="Split_barrel_FMN-bd"/>
</dbReference>
<evidence type="ECO:0000313" key="4">
    <source>
        <dbReference type="Proteomes" id="UP000194903"/>
    </source>
</evidence>
<dbReference type="GO" id="GO:0010181">
    <property type="term" value="F:FMN binding"/>
    <property type="evidence" value="ECO:0007669"/>
    <property type="project" value="InterPro"/>
</dbReference>
<dbReference type="OrthoDB" id="9791490at2"/>
<accession>A0A252F7S9</accession>
<evidence type="ECO:0000313" key="3">
    <source>
        <dbReference type="EMBL" id="OUM21835.1"/>
    </source>
</evidence>
<gene>
    <name evidence="3" type="ORF">CBW42_01010</name>
</gene>
<dbReference type="GO" id="GO:0016646">
    <property type="term" value="F:oxidoreductase activity, acting on the CH-NH group of donors, NAD or NADP as acceptor"/>
    <property type="evidence" value="ECO:0007669"/>
    <property type="project" value="UniProtKB-ARBA"/>
</dbReference>
<organism evidence="3 4">
    <name type="scientific">Butyricicoccus porcorum</name>
    <dbReference type="NCBI Taxonomy" id="1945634"/>
    <lineage>
        <taxon>Bacteria</taxon>
        <taxon>Bacillati</taxon>
        <taxon>Bacillota</taxon>
        <taxon>Clostridia</taxon>
        <taxon>Eubacteriales</taxon>
        <taxon>Butyricicoccaceae</taxon>
        <taxon>Butyricicoccus</taxon>
    </lineage>
</organism>
<sequence length="168" mass="19050">MSFRKIEPTELPGNIIDEVCNKWMLLSAGTESDFNFMTVNWGMMGELWFKPAVTVYVRHSRHTMNYMESSDTFTLTALKPGHEDALKLAGSKSGRDIDKLKESGLTAAVVDGCPTFEEAAYTIVCKKMYADEMPPENFLDKEVFDKAYTDEDYHKMYIGQIVAAYVND</sequence>
<dbReference type="InterPro" id="IPR002563">
    <property type="entry name" value="Flavin_Rdtase-like_dom"/>
</dbReference>
<feature type="domain" description="Flavin reductase like" evidence="2">
    <location>
        <begin position="22"/>
        <end position="167"/>
    </location>
</feature>
<keyword evidence="4" id="KW-1185">Reference proteome</keyword>
<comment type="caution">
    <text evidence="3">The sequence shown here is derived from an EMBL/GenBank/DDBJ whole genome shotgun (WGS) entry which is preliminary data.</text>
</comment>
<dbReference type="Pfam" id="PF01613">
    <property type="entry name" value="Flavin_Reduct"/>
    <property type="match status" value="1"/>
</dbReference>
<dbReference type="PANTHER" id="PTHR43567:SF5">
    <property type="entry name" value="HYPOTHETICAL CYTOSOLIC PROTEIN"/>
    <property type="match status" value="1"/>
</dbReference>
<dbReference type="InterPro" id="IPR052174">
    <property type="entry name" value="Flavoredoxin"/>
</dbReference>